<evidence type="ECO:0000313" key="3">
    <source>
        <dbReference type="Proteomes" id="UP000638732"/>
    </source>
</evidence>
<dbReference type="RefSeq" id="WP_166587121.1">
    <property type="nucleotide sequence ID" value="NZ_WWEO01000044.1"/>
</dbReference>
<comment type="caution">
    <text evidence="2">The sequence shown here is derived from an EMBL/GenBank/DDBJ whole genome shotgun (WGS) entry which is preliminary data.</text>
</comment>
<dbReference type="InterPro" id="IPR018713">
    <property type="entry name" value="MPAB/Lcp_cat_dom"/>
</dbReference>
<feature type="domain" description="ER-bound oxygenase mpaB/mpaB'/Rubber oxygenase catalytic" evidence="1">
    <location>
        <begin position="41"/>
        <end position="209"/>
    </location>
</feature>
<gene>
    <name evidence="2" type="ORF">GSY63_17400</name>
</gene>
<protein>
    <submittedName>
        <fullName evidence="2">DUF2236 domain-containing protein</fullName>
    </submittedName>
</protein>
<dbReference type="Pfam" id="PF09995">
    <property type="entry name" value="MPAB_Lcp_cat"/>
    <property type="match status" value="1"/>
</dbReference>
<dbReference type="GO" id="GO:0016491">
    <property type="term" value="F:oxidoreductase activity"/>
    <property type="evidence" value="ECO:0007669"/>
    <property type="project" value="InterPro"/>
</dbReference>
<proteinExistence type="predicted"/>
<dbReference type="EMBL" id="WWEO01000044">
    <property type="protein sequence ID" value="NCD71146.1"/>
    <property type="molecule type" value="Genomic_DNA"/>
</dbReference>
<sequence length="271" mass="31351">MEYFVKEDSIVRKIWGNADTVLFIFAGAAAEFAVNKAVDWLYFTGKLPADPLGRLFSTVTYAQQILFATNEDACAAIDRITAIHGQVESARGEQIPDWAYRDVLFFLIDYSIRAFELLERQLTLEEKTEVFNVFCKVGVRMHLNGMPLNYPIWQLMREDHLQNNLEVSRFTEDLFTRYQKHLGVLRFQLLKQVQASMAPDRVTALLAFGSGNALRPAIFCYRLINDTKLQTWVRELLLPVKYKAQIQAIDLRNLYEEALRLGLFSRLIRQT</sequence>
<name>A0A965ZK52_9SPHI</name>
<keyword evidence="3" id="KW-1185">Reference proteome</keyword>
<accession>A0A965ZK52</accession>
<reference evidence="2" key="2">
    <citation type="submission" date="2020-10" db="EMBL/GenBank/DDBJ databases">
        <title>Mucilaginibacter sp. nov., isolated from soil.</title>
        <authorList>
            <person name="Jeon C.O."/>
        </authorList>
    </citation>
    <scope>NUCLEOTIDE SEQUENCE</scope>
    <source>
        <strain evidence="2">R11</strain>
    </source>
</reference>
<evidence type="ECO:0000313" key="2">
    <source>
        <dbReference type="EMBL" id="NCD71146.1"/>
    </source>
</evidence>
<dbReference type="Proteomes" id="UP000638732">
    <property type="component" value="Unassembled WGS sequence"/>
</dbReference>
<evidence type="ECO:0000259" key="1">
    <source>
        <dbReference type="Pfam" id="PF09995"/>
    </source>
</evidence>
<dbReference type="AlphaFoldDB" id="A0A965ZK52"/>
<organism evidence="2 3">
    <name type="scientific">Mucilaginibacter agri</name>
    <dbReference type="NCBI Taxonomy" id="2695265"/>
    <lineage>
        <taxon>Bacteria</taxon>
        <taxon>Pseudomonadati</taxon>
        <taxon>Bacteroidota</taxon>
        <taxon>Sphingobacteriia</taxon>
        <taxon>Sphingobacteriales</taxon>
        <taxon>Sphingobacteriaceae</taxon>
        <taxon>Mucilaginibacter</taxon>
    </lineage>
</organism>
<reference evidence="2" key="1">
    <citation type="submission" date="2020-01" db="EMBL/GenBank/DDBJ databases">
        <authorList>
            <person name="Seo Y.L."/>
        </authorList>
    </citation>
    <scope>NUCLEOTIDE SEQUENCE</scope>
    <source>
        <strain evidence="2">R11</strain>
    </source>
</reference>